<feature type="transmembrane region" description="Helical" evidence="1">
    <location>
        <begin position="12"/>
        <end position="30"/>
    </location>
</feature>
<organism evidence="2 3">
    <name type="scientific">Seonamhaeicola marinus</name>
    <dbReference type="NCBI Taxonomy" id="1912246"/>
    <lineage>
        <taxon>Bacteria</taxon>
        <taxon>Pseudomonadati</taxon>
        <taxon>Bacteroidota</taxon>
        <taxon>Flavobacteriia</taxon>
        <taxon>Flavobacteriales</taxon>
        <taxon>Flavobacteriaceae</taxon>
    </lineage>
</organism>
<dbReference type="InterPro" id="IPR025250">
    <property type="entry name" value="DUF4199"/>
</dbReference>
<evidence type="ECO:0000256" key="1">
    <source>
        <dbReference type="SAM" id="Phobius"/>
    </source>
</evidence>
<reference evidence="2 3" key="1">
    <citation type="submission" date="2019-08" db="EMBL/GenBank/DDBJ databases">
        <title>Seonamhaeicola sediminis sp. nov., isolated from marine sediment.</title>
        <authorList>
            <person name="Cao W.R."/>
        </authorList>
    </citation>
    <scope>NUCLEOTIDE SEQUENCE [LARGE SCALE GENOMIC DNA]</scope>
    <source>
        <strain evidence="2 3">B011</strain>
    </source>
</reference>
<gene>
    <name evidence="2" type="ORF">FUA24_02180</name>
</gene>
<protein>
    <submittedName>
        <fullName evidence="2">DUF4199 domain-containing protein</fullName>
    </submittedName>
</protein>
<evidence type="ECO:0000313" key="2">
    <source>
        <dbReference type="EMBL" id="TYA92263.1"/>
    </source>
</evidence>
<keyword evidence="1" id="KW-1133">Transmembrane helix</keyword>
<sequence length="177" mass="19547">MEKSFKSVATNYGLYAALALTLLTVIAYAFNVELFLNTMFGISYYIIAIVFAIISIVKAKKLLGGFISFKQAFTSYFITILIAFAVVTLVSFIIFNFVDAEAAAVLQEKSIEKMVKVYERMNLAPDKIAEIVEGMESQNLFSLKNSLISLVVNYILPTTIVGLIVAAVMKKNNPDAE</sequence>
<keyword evidence="1" id="KW-0472">Membrane</keyword>
<feature type="transmembrane region" description="Helical" evidence="1">
    <location>
        <begin position="147"/>
        <end position="169"/>
    </location>
</feature>
<dbReference type="AlphaFoldDB" id="A0A5D0J7U2"/>
<dbReference type="Proteomes" id="UP000323930">
    <property type="component" value="Unassembled WGS sequence"/>
</dbReference>
<evidence type="ECO:0000313" key="3">
    <source>
        <dbReference type="Proteomes" id="UP000323930"/>
    </source>
</evidence>
<dbReference type="EMBL" id="VSDQ01000163">
    <property type="protein sequence ID" value="TYA92263.1"/>
    <property type="molecule type" value="Genomic_DNA"/>
</dbReference>
<keyword evidence="1" id="KW-0812">Transmembrane</keyword>
<feature type="transmembrane region" description="Helical" evidence="1">
    <location>
        <begin position="77"/>
        <end position="98"/>
    </location>
</feature>
<feature type="transmembrane region" description="Helical" evidence="1">
    <location>
        <begin position="36"/>
        <end position="57"/>
    </location>
</feature>
<keyword evidence="3" id="KW-1185">Reference proteome</keyword>
<dbReference type="Pfam" id="PF13858">
    <property type="entry name" value="DUF4199"/>
    <property type="match status" value="1"/>
</dbReference>
<name>A0A5D0J7U2_9FLAO</name>
<dbReference type="RefSeq" id="WP_148539869.1">
    <property type="nucleotide sequence ID" value="NZ_VSDQ01000163.1"/>
</dbReference>
<accession>A0A5D0J7U2</accession>
<comment type="caution">
    <text evidence="2">The sequence shown here is derived from an EMBL/GenBank/DDBJ whole genome shotgun (WGS) entry which is preliminary data.</text>
</comment>
<proteinExistence type="predicted"/>
<dbReference type="OrthoDB" id="660361at2"/>